<dbReference type="SUPFAM" id="SSF53335">
    <property type="entry name" value="S-adenosyl-L-methionine-dependent methyltransferases"/>
    <property type="match status" value="1"/>
</dbReference>
<feature type="domain" description="Methyltransferase" evidence="3">
    <location>
        <begin position="56"/>
        <end position="152"/>
    </location>
</feature>
<keyword evidence="1 4" id="KW-0489">Methyltransferase</keyword>
<keyword evidence="5" id="KW-1185">Reference proteome</keyword>
<dbReference type="RefSeq" id="WP_219850573.1">
    <property type="nucleotide sequence ID" value="NZ_CP059491.1"/>
</dbReference>
<reference evidence="5" key="1">
    <citation type="submission" date="2020-07" db="EMBL/GenBank/DDBJ databases">
        <title>novel species isolated from the respiratory tract of Marmot.</title>
        <authorList>
            <person name="Zhang G."/>
        </authorList>
    </citation>
    <scope>NUCLEOTIDE SEQUENCE [LARGE SCALE GENOMIC DNA]</scope>
    <source>
        <strain evidence="5">686</strain>
    </source>
</reference>
<evidence type="ECO:0000313" key="5">
    <source>
        <dbReference type="Proteomes" id="UP000515663"/>
    </source>
</evidence>
<evidence type="ECO:0000256" key="1">
    <source>
        <dbReference type="ARBA" id="ARBA00022603"/>
    </source>
</evidence>
<dbReference type="InterPro" id="IPR029063">
    <property type="entry name" value="SAM-dependent_MTases_sf"/>
</dbReference>
<proteinExistence type="predicted"/>
<keyword evidence="2 4" id="KW-0808">Transferase</keyword>
<dbReference type="PANTHER" id="PTHR43861">
    <property type="entry name" value="TRANS-ACONITATE 2-METHYLTRANSFERASE-RELATED"/>
    <property type="match status" value="1"/>
</dbReference>
<dbReference type="AlphaFoldDB" id="A0A7D7R3T5"/>
<dbReference type="EMBL" id="CP059491">
    <property type="protein sequence ID" value="QMT02232.1"/>
    <property type="molecule type" value="Genomic_DNA"/>
</dbReference>
<gene>
    <name evidence="4" type="ORF">H1R19_03400</name>
</gene>
<dbReference type="Gene3D" id="3.40.50.150">
    <property type="entry name" value="Vaccinia Virus protein VP39"/>
    <property type="match status" value="1"/>
</dbReference>
<dbReference type="KEGG" id="gji:H1R19_03400"/>
<dbReference type="GO" id="GO:0008168">
    <property type="term" value="F:methyltransferase activity"/>
    <property type="evidence" value="ECO:0007669"/>
    <property type="project" value="UniProtKB-KW"/>
</dbReference>
<dbReference type="Pfam" id="PF13649">
    <property type="entry name" value="Methyltransf_25"/>
    <property type="match status" value="1"/>
</dbReference>
<evidence type="ECO:0000259" key="3">
    <source>
        <dbReference type="Pfam" id="PF13649"/>
    </source>
</evidence>
<organism evidence="4 5">
    <name type="scientific">Gordonia jinghuaiqii</name>
    <dbReference type="NCBI Taxonomy" id="2758710"/>
    <lineage>
        <taxon>Bacteria</taxon>
        <taxon>Bacillati</taxon>
        <taxon>Actinomycetota</taxon>
        <taxon>Actinomycetes</taxon>
        <taxon>Mycobacteriales</taxon>
        <taxon>Gordoniaceae</taxon>
        <taxon>Gordonia</taxon>
    </lineage>
</organism>
<protein>
    <submittedName>
        <fullName evidence="4">Class I SAM-dependent methyltransferase</fullName>
    </submittedName>
</protein>
<dbReference type="InterPro" id="IPR041698">
    <property type="entry name" value="Methyltransf_25"/>
</dbReference>
<name>A0A7D7R3T5_9ACTN</name>
<evidence type="ECO:0000313" key="4">
    <source>
        <dbReference type="EMBL" id="QMT02232.1"/>
    </source>
</evidence>
<dbReference type="Proteomes" id="UP000515663">
    <property type="component" value="Chromosome"/>
</dbReference>
<dbReference type="PANTHER" id="PTHR43861:SF1">
    <property type="entry name" value="TRANS-ACONITATE 2-METHYLTRANSFERASE"/>
    <property type="match status" value="1"/>
</dbReference>
<evidence type="ECO:0000256" key="2">
    <source>
        <dbReference type="ARBA" id="ARBA00022679"/>
    </source>
</evidence>
<dbReference type="CDD" id="cd02440">
    <property type="entry name" value="AdoMet_MTases"/>
    <property type="match status" value="1"/>
</dbReference>
<sequence>MTQAHRHTTHQHGTHAHGDHAHLASVLDLDAELLGSHIDDAATLIESALGRTPAHIVDLGAGTGTGTEVLARRFPHARLTAVDSSPEMTALIEQRARTAGFSSRLATVVADLDDGLPQVASPDVAWAAMSLHHVADPMSLLREIAAAVGPDGVVAIVEMAGVPQFLSGVEDDALRALEDRCHSASATAGWEALVDWTDALDDAGYDVLRHETIHVERDGPSQAVAQYARHWFGQYRHRLADDLEPADLTLIDELVDPARPAALHRRDDLTLRAGRLIWIARPRPAETRPATTDSRNEAS</sequence>
<accession>A0A7D7R3T5</accession>
<dbReference type="GO" id="GO:0032259">
    <property type="term" value="P:methylation"/>
    <property type="evidence" value="ECO:0007669"/>
    <property type="project" value="UniProtKB-KW"/>
</dbReference>